<evidence type="ECO:0000259" key="5">
    <source>
        <dbReference type="Pfam" id="PF03081"/>
    </source>
</evidence>
<protein>
    <recommendedName>
        <fullName evidence="4">Exocyst complex protein EXO70</fullName>
    </recommendedName>
</protein>
<accession>A0A4Q2D1D2</accession>
<dbReference type="InterPro" id="IPR046364">
    <property type="entry name" value="Exo70_C"/>
</dbReference>
<dbReference type="GO" id="GO:0005935">
    <property type="term" value="C:cellular bud neck"/>
    <property type="evidence" value="ECO:0007669"/>
    <property type="project" value="UniProtKB-SubCell"/>
</dbReference>
<dbReference type="GO" id="GO:0006887">
    <property type="term" value="P:exocytosis"/>
    <property type="evidence" value="ECO:0007669"/>
    <property type="project" value="UniProtKB-KW"/>
</dbReference>
<keyword evidence="7" id="KW-1185">Reference proteome</keyword>
<dbReference type="STRING" id="2316362.A0A4Q2D1D2"/>
<dbReference type="EMBL" id="SDEE01001052">
    <property type="protein sequence ID" value="RXW12990.1"/>
    <property type="molecule type" value="Genomic_DNA"/>
</dbReference>
<sequence length="513" mass="56127">MDDETAEIELLQQNLNKTRQISKRMTNIDKTLEKIDDVATREEDLSAEESLILRGPQAGQLHLYKEAVERLNANIAFKAGESAEIAKIADLVETGAKRLVQLYTKIVAEGSSGPTPTSDRINTSLLSLPSTFTPTLLPTLTPIVKFLRGMPIPATHPSHPAAQGIARTLMDAQRGFSDMRGNWCVKCLDAQGKRLVVRAGTSDVDPLQTGREFGEWVEIILATADLVQRRRWRSDEFLADIKLAALPTAVGKGGVNVNADVSTKVLDFTVETVKYISKIPEVEGAVSAALLALGDGNWKMGEGIQVGQKSKGGDAGGDESENVVLEHFIHDVIQTTITSLQTISRPPSRRPAFGAVFLLNNVAYLRAFLPAALLAPPTVELVQSNFRTAKAGYFDSNFTPLMQAISDAPLSSTSNTSSSLTSLGGGGKSGQVKDKFARFYELFEEVVERHRMGRLLDEEGVERERKVVEEEVVRIVVESFRRFCVKAGGKGKNTQKYIKKTPDDIEAEIRSLF</sequence>
<dbReference type="AlphaFoldDB" id="A0A4Q2D1D2"/>
<keyword evidence="3 4" id="KW-0268">Exocytosis</keyword>
<dbReference type="InterPro" id="IPR004140">
    <property type="entry name" value="Exo70"/>
</dbReference>
<feature type="domain" description="Exocyst complex subunit Exo70 C-terminal" evidence="5">
    <location>
        <begin position="263"/>
        <end position="509"/>
    </location>
</feature>
<dbReference type="SUPFAM" id="SSF74788">
    <property type="entry name" value="Cullin repeat-like"/>
    <property type="match status" value="1"/>
</dbReference>
<evidence type="ECO:0000313" key="7">
    <source>
        <dbReference type="Proteomes" id="UP000290288"/>
    </source>
</evidence>
<evidence type="ECO:0000313" key="6">
    <source>
        <dbReference type="EMBL" id="RXW12990.1"/>
    </source>
</evidence>
<comment type="function">
    <text evidence="4">Involved in the secretory pathway as part of the exocyst complex which tethers secretory vesicles to the sites of exocytosis. Also plays a role in the assembly of the exocyst.</text>
</comment>
<dbReference type="InterPro" id="IPR016159">
    <property type="entry name" value="Cullin_repeat-like_dom_sf"/>
</dbReference>
<comment type="subcellular location">
    <subcellularLocation>
        <location evidence="4">Bud</location>
    </subcellularLocation>
    <subcellularLocation>
        <location evidence="4">Bud neck</location>
    </subcellularLocation>
</comment>
<reference evidence="6 7" key="1">
    <citation type="submission" date="2019-01" db="EMBL/GenBank/DDBJ databases">
        <title>Draft genome sequence of Psathyrella aberdarensis IHI B618.</title>
        <authorList>
            <person name="Buettner E."/>
            <person name="Kellner H."/>
        </authorList>
    </citation>
    <scope>NUCLEOTIDE SEQUENCE [LARGE SCALE GENOMIC DNA]</scope>
    <source>
        <strain evidence="6 7">IHI B618</strain>
    </source>
</reference>
<dbReference type="PANTHER" id="PTHR12542">
    <property type="entry name" value="EXOCYST COMPLEX PROTEIN EXO70"/>
    <property type="match status" value="1"/>
</dbReference>
<dbReference type="GO" id="GO:0000145">
    <property type="term" value="C:exocyst"/>
    <property type="evidence" value="ECO:0007669"/>
    <property type="project" value="InterPro"/>
</dbReference>
<keyword evidence="4" id="KW-0653">Protein transport</keyword>
<evidence type="ECO:0000256" key="1">
    <source>
        <dbReference type="ARBA" id="ARBA00006756"/>
    </source>
</evidence>
<dbReference type="Pfam" id="PF03081">
    <property type="entry name" value="Exo70_C"/>
    <property type="match status" value="1"/>
</dbReference>
<dbReference type="Gene3D" id="1.20.1280.170">
    <property type="entry name" value="Exocyst complex component Exo70"/>
    <property type="match status" value="2"/>
</dbReference>
<dbReference type="GO" id="GO:0015031">
    <property type="term" value="P:protein transport"/>
    <property type="evidence" value="ECO:0007669"/>
    <property type="project" value="UniProtKB-KW"/>
</dbReference>
<dbReference type="OrthoDB" id="1922221at2759"/>
<name>A0A4Q2D1D2_9AGAR</name>
<dbReference type="GO" id="GO:0005546">
    <property type="term" value="F:phosphatidylinositol-4,5-bisphosphate binding"/>
    <property type="evidence" value="ECO:0007669"/>
    <property type="project" value="InterPro"/>
</dbReference>
<evidence type="ECO:0000256" key="4">
    <source>
        <dbReference type="RuleBase" id="RU365026"/>
    </source>
</evidence>
<dbReference type="Proteomes" id="UP000290288">
    <property type="component" value="Unassembled WGS sequence"/>
</dbReference>
<comment type="caution">
    <text evidence="6">The sequence shown here is derived from an EMBL/GenBank/DDBJ whole genome shotgun (WGS) entry which is preliminary data.</text>
</comment>
<dbReference type="PANTHER" id="PTHR12542:SF41">
    <property type="entry name" value="EXOCYST COMPLEX COMPONENT 7"/>
    <property type="match status" value="1"/>
</dbReference>
<keyword evidence="2 4" id="KW-0813">Transport</keyword>
<evidence type="ECO:0000256" key="2">
    <source>
        <dbReference type="ARBA" id="ARBA00022448"/>
    </source>
</evidence>
<organism evidence="6 7">
    <name type="scientific">Candolleomyces aberdarensis</name>
    <dbReference type="NCBI Taxonomy" id="2316362"/>
    <lineage>
        <taxon>Eukaryota</taxon>
        <taxon>Fungi</taxon>
        <taxon>Dikarya</taxon>
        <taxon>Basidiomycota</taxon>
        <taxon>Agaricomycotina</taxon>
        <taxon>Agaricomycetes</taxon>
        <taxon>Agaricomycetidae</taxon>
        <taxon>Agaricales</taxon>
        <taxon>Agaricineae</taxon>
        <taxon>Psathyrellaceae</taxon>
        <taxon>Candolleomyces</taxon>
    </lineage>
</organism>
<evidence type="ECO:0000256" key="3">
    <source>
        <dbReference type="ARBA" id="ARBA00022483"/>
    </source>
</evidence>
<proteinExistence type="inferred from homology"/>
<gene>
    <name evidence="6" type="ORF">EST38_g12865</name>
</gene>
<comment type="similarity">
    <text evidence="1 4">Belongs to the EXO70 family.</text>
</comment>